<dbReference type="AlphaFoldDB" id="A0A6I9SLU6"/>
<comment type="catalytic activity">
    <reaction evidence="8">
        <text>L-gulono-1,4-lactone + O2 = L-ascorbate + H2O2 + H(+)</text>
        <dbReference type="Rhea" id="RHEA:32363"/>
        <dbReference type="ChEBI" id="CHEBI:15378"/>
        <dbReference type="ChEBI" id="CHEBI:15379"/>
        <dbReference type="ChEBI" id="CHEBI:16240"/>
        <dbReference type="ChEBI" id="CHEBI:17587"/>
        <dbReference type="ChEBI" id="CHEBI:38290"/>
        <dbReference type="EC" id="1.1.3.8"/>
    </reaction>
</comment>
<dbReference type="InterPro" id="IPR050432">
    <property type="entry name" value="FAD-linked_Oxidoreductases_BP"/>
</dbReference>
<dbReference type="InterPro" id="IPR016166">
    <property type="entry name" value="FAD-bd_PCMH"/>
</dbReference>
<dbReference type="PANTHER" id="PTHR13878">
    <property type="entry name" value="GULONOLACTONE OXIDASE"/>
    <property type="match status" value="1"/>
</dbReference>
<dbReference type="Gene3D" id="3.30.70.2520">
    <property type="match status" value="1"/>
</dbReference>
<feature type="domain" description="FAD-binding PCMH-type" evidence="10">
    <location>
        <begin position="52"/>
        <end position="233"/>
    </location>
</feature>
<dbReference type="InterPro" id="IPR036318">
    <property type="entry name" value="FAD-bd_PCMH-like_sf"/>
</dbReference>
<reference evidence="11" key="1">
    <citation type="submission" date="2024-10" db="UniProtKB">
        <authorList>
            <consortium name="RefSeq"/>
        </authorList>
    </citation>
    <scope>NUCLEOTIDE SEQUENCE [LARGE SCALE GENOMIC DNA]</scope>
    <source>
        <strain evidence="11">cv. Zhongzhi No. 13</strain>
    </source>
</reference>
<keyword evidence="5" id="KW-0060">Ascorbate biosynthesis</keyword>
<evidence type="ECO:0000259" key="10">
    <source>
        <dbReference type="PROSITE" id="PS51387"/>
    </source>
</evidence>
<dbReference type="EC" id="1.1.3.8" evidence="4"/>
<dbReference type="GO" id="GO:0019853">
    <property type="term" value="P:L-ascorbic acid biosynthetic process"/>
    <property type="evidence" value="ECO:0007669"/>
    <property type="project" value="UniProtKB-UniPathway"/>
</dbReference>
<dbReference type="SUPFAM" id="SSF56176">
    <property type="entry name" value="FAD-binding/transporter-associated domain-like"/>
    <property type="match status" value="1"/>
</dbReference>
<protein>
    <recommendedName>
        <fullName evidence="4">L-gulonolactone oxidase</fullName>
        <ecNumber evidence="4">1.1.3.8</ecNumber>
    </recommendedName>
</protein>
<dbReference type="InterPro" id="IPR010030">
    <property type="entry name" value="GULO_Plant"/>
</dbReference>
<dbReference type="Pfam" id="PF04030">
    <property type="entry name" value="ALO"/>
    <property type="match status" value="1"/>
</dbReference>
<evidence type="ECO:0000256" key="5">
    <source>
        <dbReference type="ARBA" id="ARBA00022644"/>
    </source>
</evidence>
<evidence type="ECO:0000256" key="2">
    <source>
        <dbReference type="ARBA" id="ARBA00005147"/>
    </source>
</evidence>
<evidence type="ECO:0000256" key="1">
    <source>
        <dbReference type="ARBA" id="ARBA00001974"/>
    </source>
</evidence>
<dbReference type="Pfam" id="PF01565">
    <property type="entry name" value="FAD_binding_4"/>
    <property type="match status" value="1"/>
</dbReference>
<dbReference type="InterPro" id="IPR016169">
    <property type="entry name" value="FAD-bd_PCMH_sub2"/>
</dbReference>
<dbReference type="InterPro" id="IPR055154">
    <property type="entry name" value="GULLO2-like_C"/>
</dbReference>
<gene>
    <name evidence="12" type="primary">LOC105156090</name>
</gene>
<evidence type="ECO:0000256" key="7">
    <source>
        <dbReference type="ARBA" id="ARBA00023002"/>
    </source>
</evidence>
<organism evidence="11 12">
    <name type="scientific">Sesamum indicum</name>
    <name type="common">Oriental sesame</name>
    <name type="synonym">Sesamum orientale</name>
    <dbReference type="NCBI Taxonomy" id="4182"/>
    <lineage>
        <taxon>Eukaryota</taxon>
        <taxon>Viridiplantae</taxon>
        <taxon>Streptophyta</taxon>
        <taxon>Embryophyta</taxon>
        <taxon>Tracheophyta</taxon>
        <taxon>Spermatophyta</taxon>
        <taxon>Magnoliopsida</taxon>
        <taxon>eudicotyledons</taxon>
        <taxon>Gunneridae</taxon>
        <taxon>Pentapetalae</taxon>
        <taxon>asterids</taxon>
        <taxon>lamiids</taxon>
        <taxon>Lamiales</taxon>
        <taxon>Pedaliaceae</taxon>
        <taxon>Sesamum</taxon>
    </lineage>
</organism>
<dbReference type="InParanoid" id="A0A6I9SLU6"/>
<keyword evidence="11" id="KW-1185">Reference proteome</keyword>
<dbReference type="InterPro" id="IPR007173">
    <property type="entry name" value="ALO_C"/>
</dbReference>
<dbReference type="KEGG" id="sind:105156090"/>
<dbReference type="Gramene" id="SIN_1021565.t">
    <property type="protein sequence ID" value="SIN_1021565.t"/>
    <property type="gene ID" value="SIN_1021565"/>
</dbReference>
<evidence type="ECO:0000256" key="6">
    <source>
        <dbReference type="ARBA" id="ARBA00022729"/>
    </source>
</evidence>
<comment type="similarity">
    <text evidence="3">Belongs to the oxygen-dependent FAD-linked oxidoreductase family.</text>
</comment>
<dbReference type="GeneID" id="105156090"/>
<dbReference type="OrthoDB" id="610608at2759"/>
<dbReference type="InterPro" id="IPR006094">
    <property type="entry name" value="Oxid_FAD_bind_N"/>
</dbReference>
<dbReference type="FunCoup" id="A0A6I9SLU6">
    <property type="interactions" value="317"/>
</dbReference>
<evidence type="ECO:0000256" key="9">
    <source>
        <dbReference type="SAM" id="SignalP"/>
    </source>
</evidence>
<dbReference type="FunFam" id="3.30.465.10:FF:000033">
    <property type="entry name" value="L-gulonolactone oxidase 5"/>
    <property type="match status" value="1"/>
</dbReference>
<dbReference type="Pfam" id="PF22906">
    <property type="entry name" value="GULLO2-like_3rd"/>
    <property type="match status" value="1"/>
</dbReference>
<dbReference type="RefSeq" id="XP_011070434.2">
    <property type="nucleotide sequence ID" value="XM_011072132.2"/>
</dbReference>
<dbReference type="NCBIfam" id="TIGR01677">
    <property type="entry name" value="pln_FAD_oxido"/>
    <property type="match status" value="1"/>
</dbReference>
<dbReference type="Proteomes" id="UP000504604">
    <property type="component" value="Linkage group LG1"/>
</dbReference>
<evidence type="ECO:0000313" key="12">
    <source>
        <dbReference type="RefSeq" id="XP_011070434.2"/>
    </source>
</evidence>
<dbReference type="GO" id="GO:0016020">
    <property type="term" value="C:membrane"/>
    <property type="evidence" value="ECO:0007669"/>
    <property type="project" value="InterPro"/>
</dbReference>
<keyword evidence="7" id="KW-0560">Oxidoreductase</keyword>
<dbReference type="PANTHER" id="PTHR13878:SF125">
    <property type="entry name" value="L-GULONOLACTONE OXIDASE 3"/>
    <property type="match status" value="1"/>
</dbReference>
<evidence type="ECO:0000313" key="11">
    <source>
        <dbReference type="Proteomes" id="UP000504604"/>
    </source>
</evidence>
<keyword evidence="6 9" id="KW-0732">Signal</keyword>
<feature type="chain" id="PRO_5026800613" description="L-gulonolactone oxidase" evidence="9">
    <location>
        <begin position="26"/>
        <end position="585"/>
    </location>
</feature>
<sequence>MANYLRRICHGLIFLIWGSALLIRAMPPPNPIQCSQTGCKLYNSYGVWGDRKDCPVQAVVYPTTEEELRSAVANANKNHLKVKVVSRFSHTIPKLACPTNQSRAILISTEKYNTSIDVDVPSMTVTADAGVGLRALIDRVEAEGLSLVAAPYWEGVSVGGVISTGAHGSSWRGRGGAVHDHVVGIRLIVPAKESEGFARILDLRSDDPLLNAAKVSLGMLGVISKVRLMVEGGFKRSITLNFTKDGGIEDEFMEHGKQYEFGDIQWYPSTHTAVYRYDHRLPINTSGDGVYDFVGFQSNSAIIPKSVRASEKSAEAARNADAKCLLASSFLAYKKLTANGLKNNLIFTGYPVIGHQAKMQTSGSCLYSPQAAKDAVCPWDPRIKGLFFYETTAIFSATNFADFIRDIKKLRDINPKSFCGVDIYNGFLIRFVPKSDAYLGQPEDSVVVDFNYYRADEGWTPRLNQDIWEEAEQMAFFKYGARPHWGKNRNVAFVGVEKKYPSFGKFVEAKRRVDPGNVFGSEWTDEIVFGRGVVDDDGCALEGRCVCSEDRHCSPGNGYYCTRGLVYTAARVCRYLSNSNLIELN</sequence>
<dbReference type="UniPathway" id="UPA00132"/>
<proteinExistence type="inferred from homology"/>
<evidence type="ECO:0000256" key="4">
    <source>
        <dbReference type="ARBA" id="ARBA00013121"/>
    </source>
</evidence>
<evidence type="ECO:0000256" key="8">
    <source>
        <dbReference type="ARBA" id="ARBA00048083"/>
    </source>
</evidence>
<dbReference type="PROSITE" id="PS51387">
    <property type="entry name" value="FAD_PCMH"/>
    <property type="match status" value="1"/>
</dbReference>
<feature type="signal peptide" evidence="9">
    <location>
        <begin position="1"/>
        <end position="25"/>
    </location>
</feature>
<dbReference type="GO" id="GO:0071949">
    <property type="term" value="F:FAD binding"/>
    <property type="evidence" value="ECO:0007669"/>
    <property type="project" value="InterPro"/>
</dbReference>
<accession>A0A6I9SLU6</accession>
<dbReference type="GO" id="GO:0003885">
    <property type="term" value="F:D-arabinono-1,4-lactone oxidase activity"/>
    <property type="evidence" value="ECO:0007669"/>
    <property type="project" value="InterPro"/>
</dbReference>
<dbReference type="GO" id="GO:0050105">
    <property type="term" value="F:L-gulonolactone oxidase activity"/>
    <property type="evidence" value="ECO:0007669"/>
    <property type="project" value="UniProtKB-EC"/>
</dbReference>
<evidence type="ECO:0000256" key="3">
    <source>
        <dbReference type="ARBA" id="ARBA00005466"/>
    </source>
</evidence>
<reference evidence="12" key="2">
    <citation type="submission" date="2025-08" db="UniProtKB">
        <authorList>
            <consortium name="RefSeq"/>
        </authorList>
    </citation>
    <scope>IDENTIFICATION</scope>
</reference>
<comment type="cofactor">
    <cofactor evidence="1">
        <name>FAD</name>
        <dbReference type="ChEBI" id="CHEBI:57692"/>
    </cofactor>
</comment>
<comment type="pathway">
    <text evidence="2">Cofactor biosynthesis; L-ascorbate biosynthesis.</text>
</comment>
<name>A0A6I9SLU6_SESIN</name>
<dbReference type="Gene3D" id="3.30.465.10">
    <property type="match status" value="1"/>
</dbReference>